<accession>A0ABS9I5U1</accession>
<dbReference type="Proteomes" id="UP001162905">
    <property type="component" value="Unassembled WGS sequence"/>
</dbReference>
<proteinExistence type="predicted"/>
<gene>
    <name evidence="2" type="ORF">L4G47_13010</name>
</gene>
<evidence type="ECO:0000313" key="2">
    <source>
        <dbReference type="EMBL" id="MCF7543140.1"/>
    </source>
</evidence>
<comment type="caution">
    <text evidence="2">The sequence shown here is derived from an EMBL/GenBank/DDBJ whole genome shotgun (WGS) entry which is preliminary data.</text>
</comment>
<feature type="chain" id="PRO_5046073366" evidence="1">
    <location>
        <begin position="24"/>
        <end position="331"/>
    </location>
</feature>
<reference evidence="2" key="1">
    <citation type="submission" date="2022-01" db="EMBL/GenBank/DDBJ databases">
        <title>Pseudomonas sp. nov. isolated from Antarctic regolith.</title>
        <authorList>
            <person name="Novakova D."/>
            <person name="Sedlar K."/>
        </authorList>
    </citation>
    <scope>NUCLEOTIDE SEQUENCE</scope>
    <source>
        <strain evidence="2">P2647</strain>
    </source>
</reference>
<dbReference type="Pfam" id="PF12889">
    <property type="entry name" value="DUF3829"/>
    <property type="match status" value="1"/>
</dbReference>
<keyword evidence="3" id="KW-1185">Reference proteome</keyword>
<dbReference type="RefSeq" id="WP_237252512.1">
    <property type="nucleotide sequence ID" value="NZ_JAKJXE010000002.1"/>
</dbReference>
<feature type="signal peptide" evidence="1">
    <location>
        <begin position="1"/>
        <end position="23"/>
    </location>
</feature>
<organism evidence="2 3">
    <name type="scientific">Pseudomonas petrae</name>
    <dbReference type="NCBI Taxonomy" id="2912190"/>
    <lineage>
        <taxon>Bacteria</taxon>
        <taxon>Pseudomonadati</taxon>
        <taxon>Pseudomonadota</taxon>
        <taxon>Gammaproteobacteria</taxon>
        <taxon>Pseudomonadales</taxon>
        <taxon>Pseudomonadaceae</taxon>
        <taxon>Pseudomonas</taxon>
    </lineage>
</organism>
<dbReference type="InterPro" id="IPR024291">
    <property type="entry name" value="DUF3829"/>
</dbReference>
<dbReference type="EMBL" id="JAKJXH010000012">
    <property type="protein sequence ID" value="MCF7543140.1"/>
    <property type="molecule type" value="Genomic_DNA"/>
</dbReference>
<name>A0ABS9I5U1_9PSED</name>
<evidence type="ECO:0000313" key="3">
    <source>
        <dbReference type="Proteomes" id="UP001162905"/>
    </source>
</evidence>
<evidence type="ECO:0000256" key="1">
    <source>
        <dbReference type="SAM" id="SignalP"/>
    </source>
</evidence>
<sequence length="331" mass="36108">MNKGIKAVTLGMLVTALVLPLVACDKKNATQGKPVPQAASKVVEEDPDTQLSTKLSAYVDCFNTTDGSVRDSADRYVSWIGDLDAGPTGKERKVKTLREVSAVQLDTCTKAITQASKAKPAIPALDAAATQYLADLTALAPLVSQAYVYYSHEDYKDDGFAKAKQMHQPLMMAFGRFILSSDKYGAELGKENDALSAAQIVEIEKNEGRHSAFFHLEVIRQAKLLTAQLSPESFNVAEVSKAIDVFNALLDESAKATADEPGKPLSWSSFQSQAGTFLKDCKDRMRRVRDHTPYSETDQMRMQGIGASNIEGSPMRLFDAYNKLVDAGNRL</sequence>
<protein>
    <submittedName>
        <fullName evidence="2">YiiG family protein</fullName>
    </submittedName>
</protein>
<keyword evidence="1" id="KW-0732">Signal</keyword>